<evidence type="ECO:0000256" key="1">
    <source>
        <dbReference type="ARBA" id="ARBA00006432"/>
    </source>
</evidence>
<dbReference type="Gene3D" id="3.30.300.30">
    <property type="match status" value="1"/>
</dbReference>
<dbReference type="InterPro" id="IPR042099">
    <property type="entry name" value="ANL_N_sf"/>
</dbReference>
<evidence type="ECO:0000313" key="4">
    <source>
        <dbReference type="EMBL" id="GAA1545974.1"/>
    </source>
</evidence>
<sequence length="525" mass="56115">MIQSTSIAVITSEEPLMTDLPLVSTTLSLASVLAEPAWRTPETVALVQGPRRLTYAETWNEARKVAAALVEDGVEPGDRVALLAPNVVEFVTSYYGILAAGGVVVPVPTLLQGREAAFLIATAGASRLLYHPAVASTANQGAELAGVPLHDITTYGAATEPLASFVTREPMDPAVIFFTSGTTGKPKGAVLTHLNLVMNATVSAFDGNGVADDAVILGCLPLFHIFGQSVSLNAGFRRSSTLVLQPRFEPREAIDLMNAEGVTMICAVPTMYIQLLAAVAENPDLNVPHLDDAISGGASLPVAVLERFEKTFSTRIHEGYGLSETSPSITSNQERFGVVPGSVGHPLWGVDVDIADLTVPERISLVGPGERGEVVVRGHAVFAGYWNNAEASAEALTDGWFRTGDIGIKDATGRITIVDRTKDLVIRGGYNVYPREVEEALMRYDGVAQVAVIGVPHEEYGEEIMAVVVPTEAGAVDADALVEWSRDELGKHKYPRRVQIVEQLPLGPSMKVLKRELRTQYSDNA</sequence>
<dbReference type="InterPro" id="IPR020845">
    <property type="entry name" value="AMP-binding_CS"/>
</dbReference>
<dbReference type="PROSITE" id="PS00455">
    <property type="entry name" value="AMP_BINDING"/>
    <property type="match status" value="1"/>
</dbReference>
<reference evidence="4 5" key="1">
    <citation type="journal article" date="2019" name="Int. J. Syst. Evol. Microbiol.">
        <title>The Global Catalogue of Microorganisms (GCM) 10K type strain sequencing project: providing services to taxonomists for standard genome sequencing and annotation.</title>
        <authorList>
            <consortium name="The Broad Institute Genomics Platform"/>
            <consortium name="The Broad Institute Genome Sequencing Center for Infectious Disease"/>
            <person name="Wu L."/>
            <person name="Ma J."/>
        </authorList>
    </citation>
    <scope>NUCLEOTIDE SEQUENCE [LARGE SCALE GENOMIC DNA]</scope>
    <source>
        <strain evidence="4 5">JCM 14588</strain>
    </source>
</reference>
<comment type="caution">
    <text evidence="4">The sequence shown here is derived from an EMBL/GenBank/DDBJ whole genome shotgun (WGS) entry which is preliminary data.</text>
</comment>
<dbReference type="Gene3D" id="3.40.50.12780">
    <property type="entry name" value="N-terminal domain of ligase-like"/>
    <property type="match status" value="1"/>
</dbReference>
<protein>
    <submittedName>
        <fullName evidence="4">Long-chain fatty acid--CoA ligase</fullName>
    </submittedName>
</protein>
<gene>
    <name evidence="4" type="ORF">GCM10009762_19070</name>
</gene>
<dbReference type="Proteomes" id="UP001501288">
    <property type="component" value="Unassembled WGS sequence"/>
</dbReference>
<keyword evidence="4" id="KW-0436">Ligase</keyword>
<dbReference type="GO" id="GO:0016874">
    <property type="term" value="F:ligase activity"/>
    <property type="evidence" value="ECO:0007669"/>
    <property type="project" value="UniProtKB-KW"/>
</dbReference>
<dbReference type="InterPro" id="IPR045851">
    <property type="entry name" value="AMP-bd_C_sf"/>
</dbReference>
<evidence type="ECO:0000313" key="5">
    <source>
        <dbReference type="Proteomes" id="UP001501288"/>
    </source>
</evidence>
<dbReference type="PANTHER" id="PTHR43201:SF8">
    <property type="entry name" value="ACYL-COA SYNTHETASE FAMILY MEMBER 3"/>
    <property type="match status" value="1"/>
</dbReference>
<accession>A0ABN2BTS3</accession>
<dbReference type="InterPro" id="IPR025110">
    <property type="entry name" value="AMP-bd_C"/>
</dbReference>
<dbReference type="EMBL" id="BAAANV010000037">
    <property type="protein sequence ID" value="GAA1545974.1"/>
    <property type="molecule type" value="Genomic_DNA"/>
</dbReference>
<evidence type="ECO:0000259" key="2">
    <source>
        <dbReference type="Pfam" id="PF00501"/>
    </source>
</evidence>
<dbReference type="SUPFAM" id="SSF56801">
    <property type="entry name" value="Acetyl-CoA synthetase-like"/>
    <property type="match status" value="1"/>
</dbReference>
<name>A0ABN2BTS3_9MICO</name>
<organism evidence="4 5">
    <name type="scientific">Dermacoccus barathri</name>
    <dbReference type="NCBI Taxonomy" id="322601"/>
    <lineage>
        <taxon>Bacteria</taxon>
        <taxon>Bacillati</taxon>
        <taxon>Actinomycetota</taxon>
        <taxon>Actinomycetes</taxon>
        <taxon>Micrococcales</taxon>
        <taxon>Dermacoccaceae</taxon>
        <taxon>Dermacoccus</taxon>
    </lineage>
</organism>
<proteinExistence type="inferred from homology"/>
<dbReference type="CDD" id="cd05936">
    <property type="entry name" value="FC-FACS_FadD_like"/>
    <property type="match status" value="1"/>
</dbReference>
<comment type="similarity">
    <text evidence="1">Belongs to the ATP-dependent AMP-binding enzyme family.</text>
</comment>
<dbReference type="InterPro" id="IPR000873">
    <property type="entry name" value="AMP-dep_synth/lig_dom"/>
</dbReference>
<dbReference type="PANTHER" id="PTHR43201">
    <property type="entry name" value="ACYL-COA SYNTHETASE"/>
    <property type="match status" value="1"/>
</dbReference>
<dbReference type="Pfam" id="PF00501">
    <property type="entry name" value="AMP-binding"/>
    <property type="match status" value="1"/>
</dbReference>
<dbReference type="Pfam" id="PF13193">
    <property type="entry name" value="AMP-binding_C"/>
    <property type="match status" value="1"/>
</dbReference>
<evidence type="ECO:0000259" key="3">
    <source>
        <dbReference type="Pfam" id="PF13193"/>
    </source>
</evidence>
<keyword evidence="5" id="KW-1185">Reference proteome</keyword>
<feature type="domain" description="AMP-dependent synthetase/ligase" evidence="2">
    <location>
        <begin position="37"/>
        <end position="386"/>
    </location>
</feature>
<feature type="domain" description="AMP-binding enzyme C-terminal" evidence="3">
    <location>
        <begin position="436"/>
        <end position="509"/>
    </location>
</feature>